<dbReference type="Pfam" id="PF07539">
    <property type="entry name" value="UTP20_N"/>
    <property type="match status" value="1"/>
</dbReference>
<evidence type="ECO:0000259" key="3">
    <source>
        <dbReference type="Pfam" id="PF23099"/>
    </source>
</evidence>
<dbReference type="OrthoDB" id="360653at2759"/>
<feature type="domain" description="U3 small nucleolar RNA-associated protein 20 C-terminal" evidence="3">
    <location>
        <begin position="2608"/>
        <end position="2693"/>
    </location>
</feature>
<dbReference type="Pfam" id="PF20416">
    <property type="entry name" value="UTP20"/>
    <property type="match status" value="1"/>
</dbReference>
<name>A0A8B8PGC5_9MYRT</name>
<dbReference type="PANTHER" id="PTHR17695">
    <property type="entry name" value="SMALL SUBUNIT PROCESSOME COMPONENT 20 HOMOLOG"/>
    <property type="match status" value="1"/>
</dbReference>
<dbReference type="GeneID" id="115743269"/>
<reference evidence="4" key="1">
    <citation type="submission" date="2025-05" db="UniProtKB">
        <authorList>
            <consortium name="RefSeq"/>
        </authorList>
    </citation>
    <scope>NUCLEOTIDE SEQUENCE [LARGE SCALE GENOMIC DNA]</scope>
</reference>
<accession>A0A8B8PGC5</accession>
<sequence length="2702" mass="307401">MATSSDAQAVKSLNKSPGRRRFVFKTFSQRLEEIEIDVYKSLDKVKSEPTEGSSFFRDCLIEWRELNTAEDFISYYEEIMPLVQTLPLVLLHKEVIISKLLSRLQMKARLSLEPILRLISALSRDLLEDFIPFLPRIVDSLVSLFENGADKEPEIIEQIFCSWSSMMMYLQKYLRRDIVHLLKITIKLRYYVKEYVQEFMAEAMSFLLRNAPVEELIRGARKLMFEVVKKQSVERKAGVSALLYYTMRGTSMKFHSKAERVLQILLDNSIFRIGDKFTKGSDTIVEVIDASFRRLCEELESKELALLWNCLYQETIDAINNKNSSYLGRLLTLFISNVQTDEGRKVLDYEPLLELVTMLLQKLFAFHGSTVDEDGLVEVLDKVLKLMLSIVDGLHCASNSSALQNCCMQWAPLFELQNLSLLEFIGEMLLKDSSIVCVFRAIILRTLDNLIENSLEQVICLCLCLSEKMQPEVDIHGVLFGGHSRIRQFVQQTVANWVSSIKGYRTGDRLSVQLDETELALLWGVICCYPYAFDSPHNVALLMDLIDGMDQLLMAQDDTILGFARHTWQSLIGAAISSHHRLCCNSKSGFEDAIKVVQLAKRHKSSPPVLVAVADYLDSVHGSKLRDACGTYHQEFEANKFVDAVDVFTENLGHFDKRIRVSTLRILCHYQPLSCDIYASDRTLGQKISNEICKTSHGIGLGGDVLELLLSIETIPLSVSTSRKVILLISKIQMDLSSGRICESYIPLLLYGIIGIFYNRFSYLWAPALECLAFLMSKHVGTVWDIFIRYLRDCQLVFKASCDHLKEVAAELPDKSNGLVERFHLFTSPMVDGTPIESVFSQLIQSLQKVPTITEARSRQLVPLFLNFLGYSDHEHSSVGSFDSHACKGKQWKGILKEWLNLLKLMRNPKAFYRTQFLKEVLQNRLLEDNDPEIQMKVLECLLTWKDEFLLPYEKNLRNLIDSKSLREELTTWSLSMDSNLIEYGHRAYIVPLVIRILVPKVRNLKTLASRKHKSVYHRKAVLGFIAQLDVNELPLFFALLVKPFQVIATGSDGTRNWFVCSASISMDDFLAFNFLKYFTTDNIAAFSWKKRSGYLHVIEDILATFDEYHINPFLQLLMGSVMQILAFCTCQLDKGKNKNPSSLNGSTNLNQAWNEDTGAGDNLLVGLESKQLKDLRSLCLKIVSSVLIKYEGHEFDGELWDLFFHSMKPLIEGFKQEGSSSEKPSSLFLCFLSMSRDHKLVSLLCREQSLVPDIFSMLAITTASEAIVSVVLKFIENLLSLDSELGEEDSCIREVLLPNLEELTCSLHSLFLGDSPIKRKLIKHPGESLIKVFKLLPKCLSNQSMGRKIMDVLLLFLSKGGHNPDVYPEILHVIRDLLPVLGGTCNKEILVAVSPLLSWVELDMRVSICNLLVALAETDHSIAVVGKLINELNATSSMEVEGLDYDRITNAYEKIGFDLFYSVEVDHAIIILSQFVYDMSSDDLILRHGAYRSLDAFIEFSTKIIDRDTRGVEKMPEGMVVHDSSWWTKSSVERIVDKFLLKHLGEAMRKKAPIRKEWMDLLRVMVLKLPELANLNSFKPLCSEDAEVDFFFNLVHLQKHRRARALSRFRSVVSASSMSEDILNKIFVPMFFNLLFDVEDGKIEQIKNACLDALASVAGHVGWRSYYALLIRCFREMTAEPEKQKLLLRLICCILDQFHFSEVNFNQESICPSETALDAVKLGTASVTLRKCTSIEAMEIQDSLQKNVLPRIQKLLNCDSDKLNVNINLAALKLLKLLPGDTLESQLPTIIHRTVNLLKSRAESTRDEARSALAACLKELGLEYLQFILKVLRATLKRGYELHVLGYTLNFVLAKFLVNPSRLKLDYCLEDLLSIVESDILGDVSEEKEVEKIASKMKETRKRKSFDTLKLIAQNVTFRSHALKLLSPVTSQLQKHLTPNLKAKLESMLSHIATGIESNPSVDQTDLLIFVYGLIEDGINKEKDQGDNLTVPSGQKYHKDNMRGNRVTTSQVFRNDSQGSHMITVFGLGLLHARLKNSKMDRNDVNLLSMLDPFVALLCSCLSSKYEDILSASLRCLTPLFRLPLPSFETQADKIKGALLDIAQSSLDSSSPLMQSCLRLLTVLLRMTKITLSSEELHTLIQFPIFVDLERNSSFLALSLLKAIISRKLVVPEIYDVVKQVGELMVTSQVDSIRKKCSQILLQFLLDYHLSEKRLQQHLDFLLSNLRYEHSSGREAVLEMLHAIIVKFPRSVLDEQSQSLFIHLVVSLANDQDNRVRSMTGVAIKLLVGRISPHPLHSILEYSLSWFLGGKKQLWSAAAQVLGLLVEVMKKGFHKHISSVLPVVRSVLQSAVCSVASDQLDLPDEAAIPFWKEAYYSLVMLEKILHQFQHLTFEAEFEDIWTAVSELLLHPHMWLRNISSRLLAFYFAAITDACRGNNEKQVRNFLLMRKGRLFLIAVSLCCQMKTQPADDAAGHLMIENIVFSMSCLNSLMAHVEPLAFKKFWLTLGQDEQVCFLKAFQLLDPRNGKAIFVNLTSGLEEHNNGHSGDGRYFLVRSLLKRLGKIALQMEHVQLKIVFSIFQKFSSQIGGEDALQYAYELLLPLYKVCEEFTGKVISENSKQLAQEVSESLRSTLGLQNFMQVYGQIRKDLRHRRDKRKQDEKLMAVINPERNAKRKLRISAKHRDHKKRKIMTMKMARWMH</sequence>
<dbReference type="Pfam" id="PF23099">
    <property type="entry name" value="UTP20_C"/>
    <property type="match status" value="1"/>
</dbReference>
<reference evidence="5" key="2">
    <citation type="submission" date="2025-08" db="UniProtKB">
        <authorList>
            <consortium name="RefSeq"/>
        </authorList>
    </citation>
    <scope>IDENTIFICATION</scope>
    <source>
        <tissue evidence="5">Leaf</tissue>
    </source>
</reference>
<evidence type="ECO:0000259" key="2">
    <source>
        <dbReference type="Pfam" id="PF20416"/>
    </source>
</evidence>
<dbReference type="PANTHER" id="PTHR17695:SF11">
    <property type="entry name" value="SMALL SUBUNIT PROCESSOME COMPONENT 20 HOMOLOG"/>
    <property type="match status" value="1"/>
</dbReference>
<gene>
    <name evidence="5" type="primary">LOC115743269</name>
</gene>
<dbReference type="GO" id="GO:0032040">
    <property type="term" value="C:small-subunit processome"/>
    <property type="evidence" value="ECO:0007669"/>
    <property type="project" value="TreeGrafter"/>
</dbReference>
<dbReference type="RefSeq" id="XP_030533856.1">
    <property type="nucleotide sequence ID" value="XM_030677996.2"/>
</dbReference>
<dbReference type="InterPro" id="IPR011989">
    <property type="entry name" value="ARM-like"/>
</dbReference>
<evidence type="ECO:0000259" key="1">
    <source>
        <dbReference type="Pfam" id="PF07539"/>
    </source>
</evidence>
<dbReference type="GO" id="GO:0030686">
    <property type="term" value="C:90S preribosome"/>
    <property type="evidence" value="ECO:0007669"/>
    <property type="project" value="TreeGrafter"/>
</dbReference>
<dbReference type="InterPro" id="IPR011430">
    <property type="entry name" value="UTP20_N"/>
</dbReference>
<evidence type="ECO:0000313" key="5">
    <source>
        <dbReference type="RefSeq" id="XP_030533856.1"/>
    </source>
</evidence>
<dbReference type="InterPro" id="IPR046523">
    <property type="entry name" value="UTP20_dom"/>
</dbReference>
<organism evidence="4 5">
    <name type="scientific">Rhodamnia argentea</name>
    <dbReference type="NCBI Taxonomy" id="178133"/>
    <lineage>
        <taxon>Eukaryota</taxon>
        <taxon>Viridiplantae</taxon>
        <taxon>Streptophyta</taxon>
        <taxon>Embryophyta</taxon>
        <taxon>Tracheophyta</taxon>
        <taxon>Spermatophyta</taxon>
        <taxon>Magnoliopsida</taxon>
        <taxon>eudicotyledons</taxon>
        <taxon>Gunneridae</taxon>
        <taxon>Pentapetalae</taxon>
        <taxon>rosids</taxon>
        <taxon>malvids</taxon>
        <taxon>Myrtales</taxon>
        <taxon>Myrtaceae</taxon>
        <taxon>Myrtoideae</taxon>
        <taxon>Myrteae</taxon>
        <taxon>Australasian group</taxon>
        <taxon>Rhodamnia</taxon>
    </lineage>
</organism>
<feature type="domain" description="U3 small nucleolar RNA-associated protein 20" evidence="2">
    <location>
        <begin position="1761"/>
        <end position="1976"/>
    </location>
</feature>
<dbReference type="InterPro" id="IPR057525">
    <property type="entry name" value="UTP20_C"/>
</dbReference>
<dbReference type="InterPro" id="IPR016024">
    <property type="entry name" value="ARM-type_fold"/>
</dbReference>
<dbReference type="InterPro" id="IPR052575">
    <property type="entry name" value="SSU_processome_comp_20"/>
</dbReference>
<evidence type="ECO:0000313" key="4">
    <source>
        <dbReference type="Proteomes" id="UP000827889"/>
    </source>
</evidence>
<dbReference type="Proteomes" id="UP000827889">
    <property type="component" value="Chromosome 1"/>
</dbReference>
<keyword evidence="4" id="KW-1185">Reference proteome</keyword>
<dbReference type="Gene3D" id="1.25.10.10">
    <property type="entry name" value="Leucine-rich Repeat Variant"/>
    <property type="match status" value="1"/>
</dbReference>
<feature type="domain" description="U3 small nucleolar RNA-associated protein 20 N-terminal" evidence="1">
    <location>
        <begin position="894"/>
        <end position="1552"/>
    </location>
</feature>
<dbReference type="SUPFAM" id="SSF48371">
    <property type="entry name" value="ARM repeat"/>
    <property type="match status" value="3"/>
</dbReference>
<dbReference type="KEGG" id="rarg:115743269"/>
<protein>
    <submittedName>
        <fullName evidence="5">Small subunit processome component 20 homolog</fullName>
    </submittedName>
</protein>
<proteinExistence type="predicted"/>